<dbReference type="SUPFAM" id="SSF46565">
    <property type="entry name" value="Chaperone J-domain"/>
    <property type="match status" value="1"/>
</dbReference>
<keyword evidence="1" id="KW-0812">Transmembrane</keyword>
<evidence type="ECO:0000256" key="1">
    <source>
        <dbReference type="SAM" id="Phobius"/>
    </source>
</evidence>
<dbReference type="InterPro" id="IPR036869">
    <property type="entry name" value="J_dom_sf"/>
</dbReference>
<dbReference type="Gene3D" id="1.10.287.110">
    <property type="entry name" value="DnaJ domain"/>
    <property type="match status" value="1"/>
</dbReference>
<proteinExistence type="predicted"/>
<evidence type="ECO:0000259" key="2">
    <source>
        <dbReference type="PROSITE" id="PS50076"/>
    </source>
</evidence>
<feature type="transmembrane region" description="Helical" evidence="1">
    <location>
        <begin position="155"/>
        <end position="175"/>
    </location>
</feature>
<evidence type="ECO:0000313" key="3">
    <source>
        <dbReference type="EMBL" id="KAK7789709.1"/>
    </source>
</evidence>
<dbReference type="Pfam" id="PF00226">
    <property type="entry name" value="DnaJ"/>
    <property type="match status" value="1"/>
</dbReference>
<protein>
    <recommendedName>
        <fullName evidence="2">J domain-containing protein</fullName>
    </recommendedName>
</protein>
<dbReference type="PROSITE" id="PS50076">
    <property type="entry name" value="DNAJ_2"/>
    <property type="match status" value="1"/>
</dbReference>
<feature type="domain" description="J" evidence="2">
    <location>
        <begin position="29"/>
        <end position="93"/>
    </location>
</feature>
<keyword evidence="1" id="KW-0472">Membrane</keyword>
<name>A0AAN9YYJ7_9ORTH</name>
<dbReference type="EMBL" id="JAZDUA010000718">
    <property type="protein sequence ID" value="KAK7789709.1"/>
    <property type="molecule type" value="Genomic_DNA"/>
</dbReference>
<reference evidence="3 4" key="1">
    <citation type="submission" date="2024-03" db="EMBL/GenBank/DDBJ databases">
        <title>The genome assembly and annotation of the cricket Gryllus longicercus Weissman &amp; Gray.</title>
        <authorList>
            <person name="Szrajer S."/>
            <person name="Gray D."/>
            <person name="Ylla G."/>
        </authorList>
    </citation>
    <scope>NUCLEOTIDE SEQUENCE [LARGE SCALE GENOMIC DNA]</scope>
    <source>
        <strain evidence="3">DAG 2021-001</strain>
        <tissue evidence="3">Whole body minus gut</tissue>
    </source>
</reference>
<dbReference type="InterPro" id="IPR001623">
    <property type="entry name" value="DnaJ_domain"/>
</dbReference>
<dbReference type="InterPro" id="IPR052763">
    <property type="entry name" value="DnaJ_C4"/>
</dbReference>
<evidence type="ECO:0000313" key="4">
    <source>
        <dbReference type="Proteomes" id="UP001378592"/>
    </source>
</evidence>
<sequence>MLFVCGLFNRKIRFILQRKICLTRCYYETHYEVLQLPRNCTQKEIKTAFIKLSKQYHPDKNANDSTHNKFVKLNEAYTILSRPETRREYDLSLVPDTSGVRRSRNIHYDYSYEEPINRPFRDKSFWENRDRSNDAGNMQKPYYGIKGIKRVSNSWILTCLMLFMLFGVGLQAYLINKSMVFSRKALEDETSRNAEILRRLRQRAQESDGDSAVLERLQRNSDAWRALRGKTTEVKTE</sequence>
<dbReference type="PRINTS" id="PR00625">
    <property type="entry name" value="JDOMAIN"/>
</dbReference>
<dbReference type="SMART" id="SM00271">
    <property type="entry name" value="DnaJ"/>
    <property type="match status" value="1"/>
</dbReference>
<comment type="caution">
    <text evidence="3">The sequence shown here is derived from an EMBL/GenBank/DDBJ whole genome shotgun (WGS) entry which is preliminary data.</text>
</comment>
<organism evidence="3 4">
    <name type="scientific">Gryllus longicercus</name>
    <dbReference type="NCBI Taxonomy" id="2509291"/>
    <lineage>
        <taxon>Eukaryota</taxon>
        <taxon>Metazoa</taxon>
        <taxon>Ecdysozoa</taxon>
        <taxon>Arthropoda</taxon>
        <taxon>Hexapoda</taxon>
        <taxon>Insecta</taxon>
        <taxon>Pterygota</taxon>
        <taxon>Neoptera</taxon>
        <taxon>Polyneoptera</taxon>
        <taxon>Orthoptera</taxon>
        <taxon>Ensifera</taxon>
        <taxon>Gryllidea</taxon>
        <taxon>Grylloidea</taxon>
        <taxon>Gryllidae</taxon>
        <taxon>Gryllinae</taxon>
        <taxon>Gryllus</taxon>
    </lineage>
</organism>
<dbReference type="CDD" id="cd06257">
    <property type="entry name" value="DnaJ"/>
    <property type="match status" value="1"/>
</dbReference>
<dbReference type="PANTHER" id="PTHR44825">
    <property type="match status" value="1"/>
</dbReference>
<accession>A0AAN9YYJ7</accession>
<gene>
    <name evidence="3" type="ORF">R5R35_012309</name>
</gene>
<dbReference type="Proteomes" id="UP001378592">
    <property type="component" value="Unassembled WGS sequence"/>
</dbReference>
<dbReference type="PANTHER" id="PTHR44825:SF1">
    <property type="entry name" value="DNAJ HOMOLOG SUBFAMILY C MEMBER 4"/>
    <property type="match status" value="1"/>
</dbReference>
<keyword evidence="4" id="KW-1185">Reference proteome</keyword>
<dbReference type="AlphaFoldDB" id="A0AAN9YYJ7"/>
<keyword evidence="1" id="KW-1133">Transmembrane helix</keyword>